<dbReference type="PROSITE" id="PS00061">
    <property type="entry name" value="ADH_SHORT"/>
    <property type="match status" value="1"/>
</dbReference>
<reference evidence="4" key="1">
    <citation type="journal article" date="2014" name="Int. J. Syst. Evol. Microbiol.">
        <title>Complete genome sequence of Corynebacterium casei LMG S-19264T (=DSM 44701T), isolated from a smear-ripened cheese.</title>
        <authorList>
            <consortium name="US DOE Joint Genome Institute (JGI-PGF)"/>
            <person name="Walter F."/>
            <person name="Albersmeier A."/>
            <person name="Kalinowski J."/>
            <person name="Ruckert C."/>
        </authorList>
    </citation>
    <scope>NUCLEOTIDE SEQUENCE</scope>
    <source>
        <strain evidence="4">KCTC 32513</strain>
    </source>
</reference>
<protein>
    <submittedName>
        <fullName evidence="4">3-oxoacyl-ACP reductase</fullName>
    </submittedName>
</protein>
<dbReference type="InterPro" id="IPR036291">
    <property type="entry name" value="NAD(P)-bd_dom_sf"/>
</dbReference>
<organism evidence="4 5">
    <name type="scientific">Algimonas arctica</name>
    <dbReference type="NCBI Taxonomy" id="1479486"/>
    <lineage>
        <taxon>Bacteria</taxon>
        <taxon>Pseudomonadati</taxon>
        <taxon>Pseudomonadota</taxon>
        <taxon>Alphaproteobacteria</taxon>
        <taxon>Maricaulales</taxon>
        <taxon>Robiginitomaculaceae</taxon>
        <taxon>Algimonas</taxon>
    </lineage>
</organism>
<dbReference type="PANTHER" id="PTHR45024:SF2">
    <property type="entry name" value="SCP2 DOMAIN-CONTAINING PROTEIN"/>
    <property type="match status" value="1"/>
</dbReference>
<dbReference type="InterPro" id="IPR020904">
    <property type="entry name" value="Sc_DH/Rdtase_CS"/>
</dbReference>
<dbReference type="PRINTS" id="PR00081">
    <property type="entry name" value="GDHRDH"/>
</dbReference>
<dbReference type="InterPro" id="IPR002347">
    <property type="entry name" value="SDR_fam"/>
</dbReference>
<evidence type="ECO:0000256" key="1">
    <source>
        <dbReference type="ARBA" id="ARBA00006484"/>
    </source>
</evidence>
<dbReference type="PANTHER" id="PTHR45024">
    <property type="entry name" value="DEHYDROGENASES, SHORT CHAIN"/>
    <property type="match status" value="1"/>
</dbReference>
<dbReference type="Gene3D" id="3.40.50.720">
    <property type="entry name" value="NAD(P)-binding Rossmann-like Domain"/>
    <property type="match status" value="1"/>
</dbReference>
<accession>A0A8J3CQB4</accession>
<dbReference type="RefSeq" id="WP_189495428.1">
    <property type="nucleotide sequence ID" value="NZ_BMZH01000002.1"/>
</dbReference>
<proteinExistence type="inferred from homology"/>
<dbReference type="PRINTS" id="PR00080">
    <property type="entry name" value="SDRFAMILY"/>
</dbReference>
<sequence>MMQNGRIALVTGAGKGLGAAFSEALAADGCRVIVNNRTHLNTPSSAQTVVDRIQANNGIAAVDHADVDAVGSAEAMIKNAVNTFGGLDTLVLNAGITGPAVKVGTGEVTKLRDVMEINFFANAALIEAALPQLRRSDAGRILLIASSAGLYGVRGRAAYAASKGALIAYGLTLADELRHDEIGVNILAPYAATAMTTQGGREVDPDLLPRNTTAAAVWLTRPDCERSGEVWMAGANYFARAANLEGQGGYIANATPDAFGEQADALSVIDPGTGFIGAEAAFAHFFKKAKTASTANGEQNHGTT</sequence>
<dbReference type="EMBL" id="BMZH01000002">
    <property type="protein sequence ID" value="GHA86247.1"/>
    <property type="molecule type" value="Genomic_DNA"/>
</dbReference>
<evidence type="ECO:0000256" key="3">
    <source>
        <dbReference type="RuleBase" id="RU000363"/>
    </source>
</evidence>
<dbReference type="InterPro" id="IPR051687">
    <property type="entry name" value="Peroxisomal_Beta-Oxidation"/>
</dbReference>
<keyword evidence="5" id="KW-1185">Reference proteome</keyword>
<reference evidence="4" key="2">
    <citation type="submission" date="2020-09" db="EMBL/GenBank/DDBJ databases">
        <authorList>
            <person name="Sun Q."/>
            <person name="Kim S."/>
        </authorList>
    </citation>
    <scope>NUCLEOTIDE SEQUENCE</scope>
    <source>
        <strain evidence="4">KCTC 32513</strain>
    </source>
</reference>
<dbReference type="Proteomes" id="UP000634004">
    <property type="component" value="Unassembled WGS sequence"/>
</dbReference>
<dbReference type="AlphaFoldDB" id="A0A8J3CQB4"/>
<comment type="caution">
    <text evidence="4">The sequence shown here is derived from an EMBL/GenBank/DDBJ whole genome shotgun (WGS) entry which is preliminary data.</text>
</comment>
<name>A0A8J3CQB4_9PROT</name>
<dbReference type="Pfam" id="PF00106">
    <property type="entry name" value="adh_short"/>
    <property type="match status" value="1"/>
</dbReference>
<evidence type="ECO:0000313" key="5">
    <source>
        <dbReference type="Proteomes" id="UP000634004"/>
    </source>
</evidence>
<evidence type="ECO:0000313" key="4">
    <source>
        <dbReference type="EMBL" id="GHA86247.1"/>
    </source>
</evidence>
<dbReference type="GO" id="GO:0016491">
    <property type="term" value="F:oxidoreductase activity"/>
    <property type="evidence" value="ECO:0007669"/>
    <property type="project" value="UniProtKB-KW"/>
</dbReference>
<keyword evidence="2" id="KW-0560">Oxidoreductase</keyword>
<dbReference type="SUPFAM" id="SSF51735">
    <property type="entry name" value="NAD(P)-binding Rossmann-fold domains"/>
    <property type="match status" value="1"/>
</dbReference>
<comment type="similarity">
    <text evidence="1 3">Belongs to the short-chain dehydrogenases/reductases (SDR) family.</text>
</comment>
<evidence type="ECO:0000256" key="2">
    <source>
        <dbReference type="ARBA" id="ARBA00023002"/>
    </source>
</evidence>
<gene>
    <name evidence="4" type="ORF">GCM10009069_06820</name>
</gene>